<dbReference type="Proteomes" id="UP000711407">
    <property type="component" value="Unassembled WGS sequence"/>
</dbReference>
<dbReference type="Gene3D" id="3.40.630.30">
    <property type="match status" value="1"/>
</dbReference>
<gene>
    <name evidence="3" type="ORF">K8V47_01180</name>
</gene>
<protein>
    <submittedName>
        <fullName evidence="3">N-acetyltransferase family protein</fullName>
    </submittedName>
</protein>
<dbReference type="PROSITE" id="PS51186">
    <property type="entry name" value="GNAT"/>
    <property type="match status" value="1"/>
</dbReference>
<keyword evidence="2" id="KW-0012">Acyltransferase</keyword>
<reference evidence="3" key="1">
    <citation type="journal article" date="2021" name="PeerJ">
        <title>Extensive microbial diversity within the chicken gut microbiome revealed by metagenomics and culture.</title>
        <authorList>
            <person name="Gilroy R."/>
            <person name="Ravi A."/>
            <person name="Getino M."/>
            <person name="Pursley I."/>
            <person name="Horton D.L."/>
            <person name="Alikhan N.F."/>
            <person name="Baker D."/>
            <person name="Gharbi K."/>
            <person name="Hall N."/>
            <person name="Watson M."/>
            <person name="Adriaenssens E.M."/>
            <person name="Foster-Nyarko E."/>
            <person name="Jarju S."/>
            <person name="Secka A."/>
            <person name="Antonio M."/>
            <person name="Oren A."/>
            <person name="Chaudhuri R.R."/>
            <person name="La Ragione R."/>
            <person name="Hildebrand F."/>
            <person name="Pallen M.J."/>
        </authorList>
    </citation>
    <scope>NUCLEOTIDE SEQUENCE</scope>
    <source>
        <strain evidence="3">4100</strain>
    </source>
</reference>
<accession>A0A4Q0U8I7</accession>
<evidence type="ECO:0000313" key="4">
    <source>
        <dbReference type="Proteomes" id="UP000711407"/>
    </source>
</evidence>
<proteinExistence type="predicted"/>
<evidence type="ECO:0000256" key="1">
    <source>
        <dbReference type="ARBA" id="ARBA00022679"/>
    </source>
</evidence>
<dbReference type="EMBL" id="DYXT01000010">
    <property type="protein sequence ID" value="HJE38364.1"/>
    <property type="molecule type" value="Genomic_DNA"/>
</dbReference>
<dbReference type="Pfam" id="PF13420">
    <property type="entry name" value="Acetyltransf_4"/>
    <property type="match status" value="1"/>
</dbReference>
<dbReference type="AlphaFoldDB" id="A0A4Q0U8I7"/>
<reference evidence="3" key="2">
    <citation type="submission" date="2021-09" db="EMBL/GenBank/DDBJ databases">
        <authorList>
            <person name="Gilroy R."/>
        </authorList>
    </citation>
    <scope>NUCLEOTIDE SEQUENCE</scope>
    <source>
        <strain evidence="3">4100</strain>
    </source>
</reference>
<keyword evidence="1" id="KW-0808">Transferase</keyword>
<dbReference type="PANTHER" id="PTHR43072:SF23">
    <property type="entry name" value="UPF0039 PROTEIN C11D3.02C"/>
    <property type="match status" value="1"/>
</dbReference>
<name>A0A4Q0U8I7_9BACT</name>
<organism evidence="3 4">
    <name type="scientific">Candidatus Amulumruptor caecigallinarius</name>
    <dbReference type="NCBI Taxonomy" id="2109911"/>
    <lineage>
        <taxon>Bacteria</taxon>
        <taxon>Pseudomonadati</taxon>
        <taxon>Bacteroidota</taxon>
        <taxon>Bacteroidia</taxon>
        <taxon>Bacteroidales</taxon>
        <taxon>Muribaculaceae</taxon>
        <taxon>Candidatus Amulumruptor</taxon>
    </lineage>
</organism>
<dbReference type="SUPFAM" id="SSF55729">
    <property type="entry name" value="Acyl-CoA N-acyltransferases (Nat)"/>
    <property type="match status" value="1"/>
</dbReference>
<dbReference type="GO" id="GO:0016747">
    <property type="term" value="F:acyltransferase activity, transferring groups other than amino-acyl groups"/>
    <property type="evidence" value="ECO:0007669"/>
    <property type="project" value="InterPro"/>
</dbReference>
<dbReference type="PANTHER" id="PTHR43072">
    <property type="entry name" value="N-ACETYLTRANSFERASE"/>
    <property type="match status" value="1"/>
</dbReference>
<dbReference type="InterPro" id="IPR016181">
    <property type="entry name" value="Acyl_CoA_acyltransferase"/>
</dbReference>
<comment type="caution">
    <text evidence="3">The sequence shown here is derived from an EMBL/GenBank/DDBJ whole genome shotgun (WGS) entry which is preliminary data.</text>
</comment>
<dbReference type="CDD" id="cd04301">
    <property type="entry name" value="NAT_SF"/>
    <property type="match status" value="1"/>
</dbReference>
<dbReference type="InterPro" id="IPR000182">
    <property type="entry name" value="GNAT_dom"/>
</dbReference>
<evidence type="ECO:0000256" key="2">
    <source>
        <dbReference type="ARBA" id="ARBA00023315"/>
    </source>
</evidence>
<evidence type="ECO:0000313" key="3">
    <source>
        <dbReference type="EMBL" id="HJE38364.1"/>
    </source>
</evidence>
<sequence>MKLYRNVTPDDAAEICRIYNPYVTDTTVSFEQEPLSVEAMRLRIEEIAKDCPYIVCEIDGKVAGFCYVHPWKERPAYAGTMETTIYLDTRYKHQGIAKEMMALLIDRCRQRGYYSLIACITAENTDSCHFHERLGFKLVSHFKAVGHKFGRPLDVVDYQLVL</sequence>